<dbReference type="InterPro" id="IPR017853">
    <property type="entry name" value="GH"/>
</dbReference>
<evidence type="ECO:0000313" key="2">
    <source>
        <dbReference type="EMBL" id="KAJ3047302.1"/>
    </source>
</evidence>
<protein>
    <recommendedName>
        <fullName evidence="1">Endo-beta-1,6-galactanase-like domain-containing protein</fullName>
    </recommendedName>
</protein>
<dbReference type="InterPro" id="IPR039743">
    <property type="entry name" value="6GAL/EXGAL"/>
</dbReference>
<comment type="caution">
    <text evidence="2">The sequence shown here is derived from an EMBL/GenBank/DDBJ whole genome shotgun (WGS) entry which is preliminary data.</text>
</comment>
<dbReference type="PANTHER" id="PTHR42767:SF1">
    <property type="entry name" value="ENDO-BETA-1,6-GALACTANASE-LIKE DOMAIN-CONTAINING PROTEIN"/>
    <property type="match status" value="1"/>
</dbReference>
<evidence type="ECO:0000313" key="3">
    <source>
        <dbReference type="Proteomes" id="UP001212841"/>
    </source>
</evidence>
<dbReference type="PANTHER" id="PTHR42767">
    <property type="entry name" value="ENDO-BETA-1,6-GALACTANASE"/>
    <property type="match status" value="1"/>
</dbReference>
<dbReference type="GO" id="GO:0004553">
    <property type="term" value="F:hydrolase activity, hydrolyzing O-glycosyl compounds"/>
    <property type="evidence" value="ECO:0007669"/>
    <property type="project" value="InterPro"/>
</dbReference>
<feature type="domain" description="Endo-beta-1,6-galactanase-like" evidence="1">
    <location>
        <begin position="26"/>
        <end position="253"/>
    </location>
</feature>
<dbReference type="InterPro" id="IPR039514">
    <property type="entry name" value="6GAL-like"/>
</dbReference>
<dbReference type="AlphaFoldDB" id="A0AAD5S625"/>
<dbReference type="Proteomes" id="UP001212841">
    <property type="component" value="Unassembled WGS sequence"/>
</dbReference>
<dbReference type="SUPFAM" id="SSF51445">
    <property type="entry name" value="(Trans)glycosidases"/>
    <property type="match status" value="1"/>
</dbReference>
<name>A0AAD5S625_9FUNG</name>
<gene>
    <name evidence="2" type="ORF">HK097_011653</name>
</gene>
<organism evidence="2 3">
    <name type="scientific">Rhizophlyctis rosea</name>
    <dbReference type="NCBI Taxonomy" id="64517"/>
    <lineage>
        <taxon>Eukaryota</taxon>
        <taxon>Fungi</taxon>
        <taxon>Fungi incertae sedis</taxon>
        <taxon>Chytridiomycota</taxon>
        <taxon>Chytridiomycota incertae sedis</taxon>
        <taxon>Chytridiomycetes</taxon>
        <taxon>Rhizophlyctidales</taxon>
        <taxon>Rhizophlyctidaceae</taxon>
        <taxon>Rhizophlyctis</taxon>
    </lineage>
</organism>
<evidence type="ECO:0000259" key="1">
    <source>
        <dbReference type="Pfam" id="PF14587"/>
    </source>
</evidence>
<dbReference type="Pfam" id="PF14587">
    <property type="entry name" value="Glyco_hydr_30_2"/>
    <property type="match status" value="1"/>
</dbReference>
<reference evidence="2" key="1">
    <citation type="submission" date="2020-05" db="EMBL/GenBank/DDBJ databases">
        <title>Phylogenomic resolution of chytrid fungi.</title>
        <authorList>
            <person name="Stajich J.E."/>
            <person name="Amses K."/>
            <person name="Simmons R."/>
            <person name="Seto K."/>
            <person name="Myers J."/>
            <person name="Bonds A."/>
            <person name="Quandt C.A."/>
            <person name="Barry K."/>
            <person name="Liu P."/>
            <person name="Grigoriev I."/>
            <person name="Longcore J.E."/>
            <person name="James T.Y."/>
        </authorList>
    </citation>
    <scope>NUCLEOTIDE SEQUENCE</scope>
    <source>
        <strain evidence="2">JEL0318</strain>
    </source>
</reference>
<sequence>MSFADQFQTAWDRIVTASGLFTFRPNPNRNTYTFRGFGTSLAWWAHIIGGWSPQNMDRTVRLLYAPPPEGLGFTVCRYNIGGGDDPNCPCNSALGVSHLRAGGNVPGYKSSSVSTLDANADPTQLLVLKQCISHGATILEAFANSPPYYMCKSGCVSGAPPAKFFQQSNLKAEKVEEFATYLVDVLIALKDIHGVDIDFVAPVNEPHTFLGSWTQGGWQEGCSMGPKLQGKVISALHKELKQRGLYTKIAIPDEVNTVYTLLTYLLLPPSTHPSIHKINTHTYAAPLRPLLHLLSTFTKTPLWMSEIGVPGTVRHSHTSIQPALDLATHLIKDLTALKPEVWCYWQAVEDENIMTTINDSNWGLVHARFDGAEEWWVTKQYWGMMCFSGIRPGSEICADGMVNGLGGILGVVAFVEEGEVTVEDGRVRRRGKVVFVGVNRRERERKVKVDLKRFVQVEEVVRMSLRRTSETEDYVEVMSGEAVFPEVEVILPARSIARVTFSGLGVLQKQKPVASSRS</sequence>
<dbReference type="Gene3D" id="3.20.20.80">
    <property type="entry name" value="Glycosidases"/>
    <property type="match status" value="1"/>
</dbReference>
<accession>A0AAD5S625</accession>
<dbReference type="EMBL" id="JADGJD010000987">
    <property type="protein sequence ID" value="KAJ3047302.1"/>
    <property type="molecule type" value="Genomic_DNA"/>
</dbReference>
<proteinExistence type="predicted"/>
<keyword evidence="3" id="KW-1185">Reference proteome</keyword>